<sequence>MTEIEIGRAKRARRVYSFDDVAIVPSRRTRDPEDVSITWKIDAFTFDIPLIAAPMDSVMSPETAIGFGKLGGLGVLDLEGLWTRYDDPAPLLAQIADLPAKQATAKLQEIYREPVKGTLIKERLQQIREAGVPAAGALSPQRTQQFMNDVLEAGTDLFVIRGTTVSAEHVSHNQEPLNLKQFIYELDVPVIVGGAATYTAALHLMRTGAAGVLVGFGGGAASTTRRVLGIHAPMATAIADVAGARRDYLDESGGRYVHVIADGGIGTSGDLVKAIASGADAVMIGAALARATDAPGRGWHWGAEARHEKLPRGNRVQVGQVAPMAEIVAGPADSADGISNLTGALRHSMATTGYSGLKEFQRAEMVVAPYTPTA</sequence>
<dbReference type="GO" id="GO:0006183">
    <property type="term" value="P:GTP biosynthetic process"/>
    <property type="evidence" value="ECO:0007669"/>
    <property type="project" value="TreeGrafter"/>
</dbReference>
<dbReference type="SMART" id="SM01240">
    <property type="entry name" value="IMPDH"/>
    <property type="match status" value="1"/>
</dbReference>
<dbReference type="InterPro" id="IPR005992">
    <property type="entry name" value="IMP_DH-rel2"/>
</dbReference>
<keyword evidence="3" id="KW-0520">NAD</keyword>
<comment type="similarity">
    <text evidence="1">Belongs to the IMPDH/GMPR family.</text>
</comment>
<evidence type="ECO:0000259" key="4">
    <source>
        <dbReference type="Pfam" id="PF00478"/>
    </source>
</evidence>
<feature type="domain" description="IMP dehydrogenase/GMP reductase" evidence="4">
    <location>
        <begin position="16"/>
        <end position="301"/>
    </location>
</feature>
<dbReference type="InterPro" id="IPR005990">
    <property type="entry name" value="IMP_DH"/>
</dbReference>
<dbReference type="Proteomes" id="UP000490386">
    <property type="component" value="Unassembled WGS sequence"/>
</dbReference>
<dbReference type="InterPro" id="IPR001093">
    <property type="entry name" value="IMP_DH_GMPRt"/>
</dbReference>
<dbReference type="NCBIfam" id="TIGR01304">
    <property type="entry name" value="IMP_DH_rel_2"/>
    <property type="match status" value="1"/>
</dbReference>
<dbReference type="AlphaFoldDB" id="A0A7J5B5C3"/>
<dbReference type="OrthoDB" id="9805398at2"/>
<dbReference type="EMBL" id="WBJX01000001">
    <property type="protein sequence ID" value="KAB1639366.1"/>
    <property type="molecule type" value="Genomic_DNA"/>
</dbReference>
<dbReference type="Pfam" id="PF00478">
    <property type="entry name" value="IMPDH"/>
    <property type="match status" value="1"/>
</dbReference>
<dbReference type="InterPro" id="IPR013785">
    <property type="entry name" value="Aldolase_TIM"/>
</dbReference>
<comment type="caution">
    <text evidence="5">The sequence shown here is derived from an EMBL/GenBank/DDBJ whole genome shotgun (WGS) entry which is preliminary data.</text>
</comment>
<evidence type="ECO:0000256" key="3">
    <source>
        <dbReference type="ARBA" id="ARBA00023027"/>
    </source>
</evidence>
<keyword evidence="2" id="KW-0560">Oxidoreductase</keyword>
<dbReference type="RefSeq" id="WP_104254001.1">
    <property type="nucleotide sequence ID" value="NZ_CANKVH010000007.1"/>
</dbReference>
<dbReference type="PANTHER" id="PTHR11911">
    <property type="entry name" value="INOSINE-5-MONOPHOSPHATE DEHYDROGENASE RELATED"/>
    <property type="match status" value="1"/>
</dbReference>
<evidence type="ECO:0000256" key="1">
    <source>
        <dbReference type="ARBA" id="ARBA00005502"/>
    </source>
</evidence>
<dbReference type="SUPFAM" id="SSF51412">
    <property type="entry name" value="Inosine monophosphate dehydrogenase (IMPDH)"/>
    <property type="match status" value="1"/>
</dbReference>
<dbReference type="GO" id="GO:0003938">
    <property type="term" value="F:IMP dehydrogenase activity"/>
    <property type="evidence" value="ECO:0007669"/>
    <property type="project" value="InterPro"/>
</dbReference>
<reference evidence="5 6" key="1">
    <citation type="submission" date="2019-09" db="EMBL/GenBank/DDBJ databases">
        <title>Phylogeny of genus Pseudoclavibacter and closely related genus.</title>
        <authorList>
            <person name="Li Y."/>
        </authorList>
    </citation>
    <scope>NUCLEOTIDE SEQUENCE [LARGE SCALE GENOMIC DNA]</scope>
    <source>
        <strain evidence="5 6">THG-MD12</strain>
    </source>
</reference>
<gene>
    <name evidence="5" type="ORF">F8O03_03235</name>
</gene>
<keyword evidence="6" id="KW-1185">Reference proteome</keyword>
<evidence type="ECO:0000256" key="2">
    <source>
        <dbReference type="ARBA" id="ARBA00023002"/>
    </source>
</evidence>
<proteinExistence type="inferred from homology"/>
<dbReference type="FunFam" id="3.20.20.70:FF:000060">
    <property type="entry name" value="IMP dehydrogenase subunit"/>
    <property type="match status" value="1"/>
</dbReference>
<name>A0A7J5B5C3_9MICO</name>
<dbReference type="Gene3D" id="3.20.20.70">
    <property type="entry name" value="Aldolase class I"/>
    <property type="match status" value="1"/>
</dbReference>
<accession>A0A7J5B5C3</accession>
<dbReference type="CDD" id="cd00381">
    <property type="entry name" value="IMPDH"/>
    <property type="match status" value="1"/>
</dbReference>
<protein>
    <submittedName>
        <fullName evidence="5">GuaB3 family IMP dehydrogenase-related protein</fullName>
    </submittedName>
</protein>
<evidence type="ECO:0000313" key="6">
    <source>
        <dbReference type="Proteomes" id="UP000490386"/>
    </source>
</evidence>
<dbReference type="PANTHER" id="PTHR11911:SF85">
    <property type="entry name" value="INOSINE-5'-MONOPHOSPHATE DEHYDROGENASE"/>
    <property type="match status" value="1"/>
</dbReference>
<evidence type="ECO:0000313" key="5">
    <source>
        <dbReference type="EMBL" id="KAB1639366.1"/>
    </source>
</evidence>
<organism evidence="5 6">
    <name type="scientific">Pseudoclavibacter terrae</name>
    <dbReference type="NCBI Taxonomy" id="1530195"/>
    <lineage>
        <taxon>Bacteria</taxon>
        <taxon>Bacillati</taxon>
        <taxon>Actinomycetota</taxon>
        <taxon>Actinomycetes</taxon>
        <taxon>Micrococcales</taxon>
        <taxon>Microbacteriaceae</taxon>
        <taxon>Pseudoclavibacter</taxon>
    </lineage>
</organism>